<feature type="transmembrane region" description="Helical" evidence="1">
    <location>
        <begin position="21"/>
        <end position="47"/>
    </location>
</feature>
<feature type="transmembrane region" description="Helical" evidence="1">
    <location>
        <begin position="386"/>
        <end position="403"/>
    </location>
</feature>
<feature type="transmembrane region" description="Helical" evidence="1">
    <location>
        <begin position="344"/>
        <end position="365"/>
    </location>
</feature>
<dbReference type="Pfam" id="PF03929">
    <property type="entry name" value="PepSY_TM"/>
    <property type="match status" value="1"/>
</dbReference>
<keyword evidence="1" id="KW-0472">Membrane</keyword>
<organism evidence="2 3">
    <name type="scientific">Sphingomonas hominis</name>
    <dbReference type="NCBI Taxonomy" id="2741495"/>
    <lineage>
        <taxon>Bacteria</taxon>
        <taxon>Pseudomonadati</taxon>
        <taxon>Pseudomonadota</taxon>
        <taxon>Alphaproteobacteria</taxon>
        <taxon>Sphingomonadales</taxon>
        <taxon>Sphingomonadaceae</taxon>
        <taxon>Sphingomonas</taxon>
    </lineage>
</organism>
<protein>
    <submittedName>
        <fullName evidence="2">PepSY domain-containing protein</fullName>
    </submittedName>
</protein>
<evidence type="ECO:0000313" key="2">
    <source>
        <dbReference type="EMBL" id="NTS64896.1"/>
    </source>
</evidence>
<gene>
    <name evidence="2" type="ORF">HRV97_06950</name>
</gene>
<dbReference type="Proteomes" id="UP000621447">
    <property type="component" value="Unassembled WGS sequence"/>
</dbReference>
<comment type="caution">
    <text evidence="2">The sequence shown here is derived from an EMBL/GenBank/DDBJ whole genome shotgun (WGS) entry which is preliminary data.</text>
</comment>
<evidence type="ECO:0000256" key="1">
    <source>
        <dbReference type="SAM" id="Phobius"/>
    </source>
</evidence>
<feature type="transmembrane region" description="Helical" evidence="1">
    <location>
        <begin position="409"/>
        <end position="428"/>
    </location>
</feature>
<sequence length="499" mass="53057">MGCRVKAEAVSPRQTLVKRALGGHAAIGLLASALLYIIALTGTVIVIHDGWQRWEQPNVPEIATLSPAAVQSAINAAVAREVGQPATTHLYVRMPSADMPRATVTTDSGGWYVDATGRIVAREAHGWTDFMVGLHEYLHLPMTWGMILVGALGVMLCALVTTGVLAHPKIIRDAFCLRTRHDPQLARADWHNRLGVWTLPFVLAVALTGAFIGLGSVGTTMLAKAYTGGDMLKVYANIFGHEPPSNPARAPIADAAAAMRTLATQAPGATPTYVIIHEPLTAGQHVQILVEHPRRLIYGESYFFDGAGAFHSKAGLSDGEIGQQVAASSYNLHFGNFAGLPVEIAYMVMGLALCAITATGNSLWLEKRRRRGLGGERLRACWNMTVWGSATLMVWMIWLRAAAGQDAPLGLAFWGAFAAAIVVAATFPRIAGAATLRRVCASSVLVTAIGHLVLLRPAIAGPIVIDLVAIALSVPLLAYDLRLRHDPGAAALKANPTPT</sequence>
<feature type="transmembrane region" description="Helical" evidence="1">
    <location>
        <begin position="194"/>
        <end position="214"/>
    </location>
</feature>
<dbReference type="PANTHER" id="PTHR34219">
    <property type="entry name" value="IRON-REGULATED INNER MEMBRANE PROTEIN-RELATED"/>
    <property type="match status" value="1"/>
</dbReference>
<keyword evidence="1" id="KW-0812">Transmembrane</keyword>
<dbReference type="EMBL" id="JABULH010000002">
    <property type="protein sequence ID" value="NTS64896.1"/>
    <property type="molecule type" value="Genomic_DNA"/>
</dbReference>
<proteinExistence type="predicted"/>
<dbReference type="PANTHER" id="PTHR34219:SF3">
    <property type="entry name" value="BLL7967 PROTEIN"/>
    <property type="match status" value="1"/>
</dbReference>
<keyword evidence="3" id="KW-1185">Reference proteome</keyword>
<accession>A0ABX2JEW7</accession>
<dbReference type="InterPro" id="IPR005625">
    <property type="entry name" value="PepSY-ass_TM"/>
</dbReference>
<evidence type="ECO:0000313" key="3">
    <source>
        <dbReference type="Proteomes" id="UP000621447"/>
    </source>
</evidence>
<feature type="transmembrane region" description="Helical" evidence="1">
    <location>
        <begin position="144"/>
        <end position="165"/>
    </location>
</feature>
<keyword evidence="1" id="KW-1133">Transmembrane helix</keyword>
<feature type="transmembrane region" description="Helical" evidence="1">
    <location>
        <begin position="459"/>
        <end position="479"/>
    </location>
</feature>
<reference evidence="2 3" key="1">
    <citation type="submission" date="2020-06" db="EMBL/GenBank/DDBJ databases">
        <title>Sphingomonas hominis sp. nov., a member of the Sphingomonas, isolated from the hair of a 22-year-old girl.</title>
        <authorList>
            <person name="Zhang D.-F."/>
            <person name="Cui X.-W."/>
        </authorList>
    </citation>
    <scope>NUCLEOTIDE SEQUENCE [LARGE SCALE GENOMIC DNA]</scope>
    <source>
        <strain evidence="2 3">HHU CXW</strain>
    </source>
</reference>
<name>A0ABX2JEW7_9SPHN</name>